<feature type="transmembrane region" description="Helical" evidence="5">
    <location>
        <begin position="105"/>
        <end position="124"/>
    </location>
</feature>
<feature type="transmembrane region" description="Helical" evidence="5">
    <location>
        <begin position="281"/>
        <end position="302"/>
    </location>
</feature>
<dbReference type="Pfam" id="PF00361">
    <property type="entry name" value="Proton_antipo_M"/>
    <property type="match status" value="1"/>
</dbReference>
<dbReference type="GO" id="GO:0016020">
    <property type="term" value="C:membrane"/>
    <property type="evidence" value="ECO:0007669"/>
    <property type="project" value="UniProtKB-SubCell"/>
</dbReference>
<dbReference type="EC" id="1.6.5.3" evidence="7"/>
<feature type="domain" description="NADH:quinone oxidoreductase/Mrp antiporter transmembrane" evidence="6">
    <location>
        <begin position="124"/>
        <end position="431"/>
    </location>
</feature>
<dbReference type="GO" id="GO:0008137">
    <property type="term" value="F:NADH dehydrogenase (ubiquinone) activity"/>
    <property type="evidence" value="ECO:0007669"/>
    <property type="project" value="InterPro"/>
</dbReference>
<evidence type="ECO:0000256" key="5">
    <source>
        <dbReference type="SAM" id="Phobius"/>
    </source>
</evidence>
<dbReference type="GO" id="GO:0016491">
    <property type="term" value="F:oxidoreductase activity"/>
    <property type="evidence" value="ECO:0007669"/>
    <property type="project" value="UniProtKB-KW"/>
</dbReference>
<dbReference type="GO" id="GO:0042773">
    <property type="term" value="P:ATP synthesis coupled electron transport"/>
    <property type="evidence" value="ECO:0007669"/>
    <property type="project" value="InterPro"/>
</dbReference>
<evidence type="ECO:0000259" key="6">
    <source>
        <dbReference type="Pfam" id="PF00361"/>
    </source>
</evidence>
<proteinExistence type="inferred from homology"/>
<evidence type="ECO:0000256" key="2">
    <source>
        <dbReference type="ARBA" id="ARBA00022692"/>
    </source>
</evidence>
<sequence>MSNLNSLSYFWPELILTVTVLVAVVADLFYRKDDSFKVAWWVLGGLILTIVAIRTGGSAVTDLFMGTIALDPFAEFFKVLILLSTVLVILMSFKSDELKNYSVGEYFSILAIMALGLFLMASAIDILMVYLSLEIVSIMSFFLAGYLKKSQLSNEASLKYVIYGAFSSGIMLFGFSILFGLTGSTKFFEIRQALAGLDNGANLALIISSVFILAGFGYKISAVPFHFWTPDVYEGSPTTITAYLSIAPKAAGFAMLIRFFNQVMGDGTAMINDSWSALGGLPWPQLMGVLAVATMSLGNLVAIQQNSVKRMLAYSSIAHAGYMMMALPVMSNQGIYGIMMYLVMYLFMNLGAFFVVIYIQGKTGGESYEDFNGLGWTMPFIGVVMALFMFALTGLPPTAGFIGKFYLFAAVIEAGPQFYWLAFFGVLNSVISLYYYVRVVKHMYLRGERSDDVSMPSSNLVTVLLVFLAVPSLVLGVYWEPVANWINQSLVLLSSGM</sequence>
<keyword evidence="2 5" id="KW-0812">Transmembrane</keyword>
<name>A0A170QCL3_9ZZZZ</name>
<feature type="transmembrane region" description="Helical" evidence="5">
    <location>
        <begin position="380"/>
        <end position="406"/>
    </location>
</feature>
<feature type="transmembrane region" description="Helical" evidence="5">
    <location>
        <begin position="458"/>
        <end position="479"/>
    </location>
</feature>
<keyword evidence="3 5" id="KW-1133">Transmembrane helix</keyword>
<dbReference type="PANTHER" id="PTHR22773">
    <property type="entry name" value="NADH DEHYDROGENASE"/>
    <property type="match status" value="1"/>
</dbReference>
<keyword evidence="4 5" id="KW-0472">Membrane</keyword>
<dbReference type="InterPro" id="IPR010096">
    <property type="entry name" value="NADH-Q_OxRdtase_suN/2"/>
</dbReference>
<dbReference type="EMBL" id="FAXC01000207">
    <property type="protein sequence ID" value="CUV09261.1"/>
    <property type="molecule type" value="Genomic_DNA"/>
</dbReference>
<dbReference type="NCBIfam" id="TIGR01770">
    <property type="entry name" value="NDH_I_N"/>
    <property type="match status" value="1"/>
</dbReference>
<feature type="transmembrane region" description="Helical" evidence="5">
    <location>
        <begin position="6"/>
        <end position="26"/>
    </location>
</feature>
<keyword evidence="7" id="KW-0830">Ubiquinone</keyword>
<dbReference type="HAMAP" id="MF_00445">
    <property type="entry name" value="NDH1_NuoN_1"/>
    <property type="match status" value="1"/>
</dbReference>
<feature type="transmembrane region" description="Helical" evidence="5">
    <location>
        <begin position="335"/>
        <end position="359"/>
    </location>
</feature>
<organism evidence="7">
    <name type="scientific">hydrothermal vent metagenome</name>
    <dbReference type="NCBI Taxonomy" id="652676"/>
    <lineage>
        <taxon>unclassified sequences</taxon>
        <taxon>metagenomes</taxon>
        <taxon>ecological metagenomes</taxon>
    </lineage>
</organism>
<feature type="transmembrane region" description="Helical" evidence="5">
    <location>
        <begin position="418"/>
        <end position="437"/>
    </location>
</feature>
<feature type="transmembrane region" description="Helical" evidence="5">
    <location>
        <begin position="130"/>
        <end position="148"/>
    </location>
</feature>
<dbReference type="InterPro" id="IPR001750">
    <property type="entry name" value="ND/Mrp_TM"/>
</dbReference>
<feature type="transmembrane region" description="Helical" evidence="5">
    <location>
        <begin position="201"/>
        <end position="220"/>
    </location>
</feature>
<comment type="subcellular location">
    <subcellularLocation>
        <location evidence="1">Membrane</location>
        <topology evidence="1">Multi-pass membrane protein</topology>
    </subcellularLocation>
</comment>
<gene>
    <name evidence="7" type="ORF">MGWOODY_Mmi627</name>
</gene>
<feature type="transmembrane region" description="Helical" evidence="5">
    <location>
        <begin position="240"/>
        <end position="261"/>
    </location>
</feature>
<feature type="transmembrane region" description="Helical" evidence="5">
    <location>
        <begin position="160"/>
        <end position="181"/>
    </location>
</feature>
<evidence type="ECO:0000256" key="3">
    <source>
        <dbReference type="ARBA" id="ARBA00022989"/>
    </source>
</evidence>
<feature type="transmembrane region" description="Helical" evidence="5">
    <location>
        <begin position="38"/>
        <end position="56"/>
    </location>
</feature>
<feature type="transmembrane region" description="Helical" evidence="5">
    <location>
        <begin position="76"/>
        <end position="93"/>
    </location>
</feature>
<keyword evidence="7" id="KW-0560">Oxidoreductase</keyword>
<dbReference type="AlphaFoldDB" id="A0A170QCL3"/>
<evidence type="ECO:0000256" key="4">
    <source>
        <dbReference type="ARBA" id="ARBA00023136"/>
    </source>
</evidence>
<accession>A0A170QCL3</accession>
<protein>
    <submittedName>
        <fullName evidence="7">NADH-ubiquinone oxidoreductase chain N</fullName>
        <ecNumber evidence="7">1.6.5.3</ecNumber>
    </submittedName>
</protein>
<reference evidence="7" key="1">
    <citation type="submission" date="2015-10" db="EMBL/GenBank/DDBJ databases">
        <authorList>
            <person name="Gilbert D.G."/>
        </authorList>
    </citation>
    <scope>NUCLEOTIDE SEQUENCE</scope>
</reference>
<feature type="transmembrane region" description="Helical" evidence="5">
    <location>
        <begin position="311"/>
        <end position="329"/>
    </location>
</feature>
<evidence type="ECO:0000313" key="7">
    <source>
        <dbReference type="EMBL" id="CUV09261.1"/>
    </source>
</evidence>
<evidence type="ECO:0000256" key="1">
    <source>
        <dbReference type="ARBA" id="ARBA00004141"/>
    </source>
</evidence>